<evidence type="ECO:0000256" key="12">
    <source>
        <dbReference type="ARBA" id="ARBA00042730"/>
    </source>
</evidence>
<evidence type="ECO:0000256" key="6">
    <source>
        <dbReference type="ARBA" id="ARBA00036735"/>
    </source>
</evidence>
<name>A0ABP1S2U4_9HEXA</name>
<dbReference type="Gene3D" id="3.30.429.10">
    <property type="entry name" value="Macrophage Migration Inhibitory Factor"/>
    <property type="match status" value="1"/>
</dbReference>
<evidence type="ECO:0000256" key="9">
    <source>
        <dbReference type="ARBA" id="ARBA00039086"/>
    </source>
</evidence>
<comment type="subcellular location">
    <subcellularLocation>
        <location evidence="1">Secreted</location>
    </subcellularLocation>
</comment>
<organism evidence="13 14">
    <name type="scientific">Orchesella dallaii</name>
    <dbReference type="NCBI Taxonomy" id="48710"/>
    <lineage>
        <taxon>Eukaryota</taxon>
        <taxon>Metazoa</taxon>
        <taxon>Ecdysozoa</taxon>
        <taxon>Arthropoda</taxon>
        <taxon>Hexapoda</taxon>
        <taxon>Collembola</taxon>
        <taxon>Entomobryomorpha</taxon>
        <taxon>Entomobryoidea</taxon>
        <taxon>Orchesellidae</taxon>
        <taxon>Orchesellinae</taxon>
        <taxon>Orchesella</taxon>
    </lineage>
</organism>
<evidence type="ECO:0000313" key="13">
    <source>
        <dbReference type="EMBL" id="CAL8142587.1"/>
    </source>
</evidence>
<dbReference type="EC" id="5.3.2.1" evidence="9"/>
<comment type="catalytic activity">
    <reaction evidence="6">
        <text>3-phenylpyruvate = enol-phenylpyruvate</text>
        <dbReference type="Rhea" id="RHEA:17097"/>
        <dbReference type="ChEBI" id="CHEBI:16815"/>
        <dbReference type="ChEBI" id="CHEBI:18005"/>
        <dbReference type="EC" id="5.3.2.1"/>
    </reaction>
</comment>
<gene>
    <name evidence="13" type="ORF">ODALV1_LOCUS29095</name>
</gene>
<proteinExistence type="inferred from homology"/>
<dbReference type="PANTHER" id="PTHR11954:SF6">
    <property type="entry name" value="MACROPHAGE MIGRATION INHIBITORY FACTOR"/>
    <property type="match status" value="1"/>
</dbReference>
<evidence type="ECO:0000256" key="8">
    <source>
        <dbReference type="ARBA" id="ARBA00038932"/>
    </source>
</evidence>
<evidence type="ECO:0000256" key="4">
    <source>
        <dbReference type="ARBA" id="ARBA00022525"/>
    </source>
</evidence>
<dbReference type="SUPFAM" id="SSF55331">
    <property type="entry name" value="Tautomerase/MIF"/>
    <property type="match status" value="1"/>
</dbReference>
<evidence type="ECO:0000313" key="14">
    <source>
        <dbReference type="Proteomes" id="UP001642540"/>
    </source>
</evidence>
<dbReference type="PANTHER" id="PTHR11954">
    <property type="entry name" value="D-DOPACHROME DECARBOXYLASE"/>
    <property type="match status" value="1"/>
</dbReference>
<keyword evidence="5" id="KW-0413">Isomerase</keyword>
<dbReference type="Pfam" id="PF01187">
    <property type="entry name" value="MIF"/>
    <property type="match status" value="1"/>
</dbReference>
<evidence type="ECO:0000256" key="1">
    <source>
        <dbReference type="ARBA" id="ARBA00004613"/>
    </source>
</evidence>
<evidence type="ECO:0000256" key="10">
    <source>
        <dbReference type="ARBA" id="ARBA00041631"/>
    </source>
</evidence>
<keyword evidence="3" id="KW-0202">Cytokine</keyword>
<accession>A0ABP1S2U4</accession>
<dbReference type="EC" id="5.3.3.12" evidence="8"/>
<comment type="catalytic activity">
    <reaction evidence="7">
        <text>L-dopachrome = 5,6-dihydroxyindole-2-carboxylate</text>
        <dbReference type="Rhea" id="RHEA:13041"/>
        <dbReference type="ChEBI" id="CHEBI:16875"/>
        <dbReference type="ChEBI" id="CHEBI:57509"/>
        <dbReference type="EC" id="5.3.3.12"/>
    </reaction>
</comment>
<evidence type="ECO:0000256" key="3">
    <source>
        <dbReference type="ARBA" id="ARBA00022514"/>
    </source>
</evidence>
<evidence type="ECO:0000256" key="2">
    <source>
        <dbReference type="ARBA" id="ARBA00005851"/>
    </source>
</evidence>
<comment type="caution">
    <text evidence="13">The sequence shown here is derived from an EMBL/GenBank/DDBJ whole genome shotgun (WGS) entry which is preliminary data.</text>
</comment>
<dbReference type="EMBL" id="CAXLJM020000148">
    <property type="protein sequence ID" value="CAL8142587.1"/>
    <property type="molecule type" value="Genomic_DNA"/>
</dbReference>
<protein>
    <recommendedName>
        <fullName evidence="12">L-dopachrome isomerase</fullName>
        <ecNumber evidence="9">5.3.2.1</ecNumber>
        <ecNumber evidence="8">5.3.3.12</ecNumber>
    </recommendedName>
    <alternativeName>
        <fullName evidence="10">L-dopachrome tautomerase</fullName>
    </alternativeName>
    <alternativeName>
        <fullName evidence="11">Phenylpyruvate tautomerase</fullName>
    </alternativeName>
</protein>
<comment type="similarity">
    <text evidence="2">Belongs to the MIF family.</text>
</comment>
<dbReference type="InterPro" id="IPR014347">
    <property type="entry name" value="Tautomerase/MIF_sf"/>
</dbReference>
<reference evidence="13 14" key="1">
    <citation type="submission" date="2024-08" db="EMBL/GenBank/DDBJ databases">
        <authorList>
            <person name="Cucini C."/>
            <person name="Frati F."/>
        </authorList>
    </citation>
    <scope>NUCLEOTIDE SEQUENCE [LARGE SCALE GENOMIC DNA]</scope>
</reference>
<evidence type="ECO:0000256" key="5">
    <source>
        <dbReference type="ARBA" id="ARBA00023235"/>
    </source>
</evidence>
<sequence length="121" mass="13058">MPHLRIHTNIARSKIPPGLGKELCQVVAQTIGKPVEVCSALINPDQLLSWGGNDGDEPCAQVVIMSVGHMGAEENKRHAKAITEKIQSSLGITPTKLCIHFQDAKDFEVGYNGTTVQNLSN</sequence>
<dbReference type="Proteomes" id="UP001642540">
    <property type="component" value="Unassembled WGS sequence"/>
</dbReference>
<dbReference type="InterPro" id="IPR001398">
    <property type="entry name" value="Macrophage_inhib_fac"/>
</dbReference>
<evidence type="ECO:0000256" key="11">
    <source>
        <dbReference type="ARBA" id="ARBA00041912"/>
    </source>
</evidence>
<keyword evidence="4" id="KW-0964">Secreted</keyword>
<evidence type="ECO:0000256" key="7">
    <source>
        <dbReference type="ARBA" id="ARBA00036823"/>
    </source>
</evidence>
<keyword evidence="14" id="KW-1185">Reference proteome</keyword>